<keyword evidence="2 4" id="KW-0238">DNA-binding</keyword>
<proteinExistence type="predicted"/>
<dbReference type="InterPro" id="IPR009057">
    <property type="entry name" value="Homeodomain-like_sf"/>
</dbReference>
<feature type="DNA-binding region" description="H-T-H motif" evidence="4">
    <location>
        <begin position="42"/>
        <end position="61"/>
    </location>
</feature>
<dbReference type="Gene3D" id="1.10.10.60">
    <property type="entry name" value="Homeodomain-like"/>
    <property type="match status" value="1"/>
</dbReference>
<dbReference type="EMBL" id="BAAATR010000015">
    <property type="protein sequence ID" value="GAA2250903.1"/>
    <property type="molecule type" value="Genomic_DNA"/>
</dbReference>
<feature type="domain" description="HTH tetR-type" evidence="6">
    <location>
        <begin position="19"/>
        <end position="79"/>
    </location>
</feature>
<dbReference type="Pfam" id="PF16859">
    <property type="entry name" value="TetR_C_11"/>
    <property type="match status" value="1"/>
</dbReference>
<organism evidence="7 8">
    <name type="scientific">Kitasatospora cystarginea</name>
    <dbReference type="NCBI Taxonomy" id="58350"/>
    <lineage>
        <taxon>Bacteria</taxon>
        <taxon>Bacillati</taxon>
        <taxon>Actinomycetota</taxon>
        <taxon>Actinomycetes</taxon>
        <taxon>Kitasatosporales</taxon>
        <taxon>Streptomycetaceae</taxon>
        <taxon>Kitasatospora</taxon>
    </lineage>
</organism>
<evidence type="ECO:0000256" key="4">
    <source>
        <dbReference type="PROSITE-ProRule" id="PRU00335"/>
    </source>
</evidence>
<dbReference type="PROSITE" id="PS50977">
    <property type="entry name" value="HTH_TETR_2"/>
    <property type="match status" value="1"/>
</dbReference>
<dbReference type="PANTHER" id="PTHR30055">
    <property type="entry name" value="HTH-TYPE TRANSCRIPTIONAL REGULATOR RUTR"/>
    <property type="match status" value="1"/>
</dbReference>
<dbReference type="InterPro" id="IPR001647">
    <property type="entry name" value="HTH_TetR"/>
</dbReference>
<keyword evidence="8" id="KW-1185">Reference proteome</keyword>
<dbReference type="Gene3D" id="1.10.357.10">
    <property type="entry name" value="Tetracycline Repressor, domain 2"/>
    <property type="match status" value="1"/>
</dbReference>
<protein>
    <submittedName>
        <fullName evidence="7">TetR/AcrR family transcriptional regulator</fullName>
    </submittedName>
</protein>
<evidence type="ECO:0000313" key="8">
    <source>
        <dbReference type="Proteomes" id="UP001500305"/>
    </source>
</evidence>
<evidence type="ECO:0000259" key="6">
    <source>
        <dbReference type="PROSITE" id="PS50977"/>
    </source>
</evidence>
<evidence type="ECO:0000256" key="1">
    <source>
        <dbReference type="ARBA" id="ARBA00023015"/>
    </source>
</evidence>
<keyword evidence="1" id="KW-0805">Transcription regulation</keyword>
<dbReference type="InterPro" id="IPR011075">
    <property type="entry name" value="TetR_C"/>
</dbReference>
<dbReference type="InterPro" id="IPR036271">
    <property type="entry name" value="Tet_transcr_reg_TetR-rel_C_sf"/>
</dbReference>
<evidence type="ECO:0000313" key="7">
    <source>
        <dbReference type="EMBL" id="GAA2250903.1"/>
    </source>
</evidence>
<gene>
    <name evidence="7" type="ORF">GCM10010430_37270</name>
</gene>
<dbReference type="Proteomes" id="UP001500305">
    <property type="component" value="Unassembled WGS sequence"/>
</dbReference>
<feature type="region of interest" description="Disordered" evidence="5">
    <location>
        <begin position="1"/>
        <end position="20"/>
    </location>
</feature>
<dbReference type="Pfam" id="PF00440">
    <property type="entry name" value="TetR_N"/>
    <property type="match status" value="1"/>
</dbReference>
<evidence type="ECO:0000256" key="2">
    <source>
        <dbReference type="ARBA" id="ARBA00023125"/>
    </source>
</evidence>
<dbReference type="SUPFAM" id="SSF46689">
    <property type="entry name" value="Homeodomain-like"/>
    <property type="match status" value="1"/>
</dbReference>
<dbReference type="RefSeq" id="WP_344637540.1">
    <property type="nucleotide sequence ID" value="NZ_BAAATR010000015.1"/>
</dbReference>
<sequence length="201" mass="21509">MSEESKRDARPRRGRPRSTDVDQAVIAATVELLIEPGYGVLTIEAVASRAGVGRPAVYRRWPTRDDLVVHALIHAVPPLGAPDSGDAVHDLRELAVGFALRLAGSPLGRAVLAVHAEAGRRPELAAPLRQHYLNPRDALITKLIEQGIADGRLNPALAPDTIRDLLFGPLIYHWLLTGQLSDATADTLAAAACKAIELPPS</sequence>
<reference evidence="7 8" key="1">
    <citation type="journal article" date="2019" name="Int. J. Syst. Evol. Microbiol.">
        <title>The Global Catalogue of Microorganisms (GCM) 10K type strain sequencing project: providing services to taxonomists for standard genome sequencing and annotation.</title>
        <authorList>
            <consortium name="The Broad Institute Genomics Platform"/>
            <consortium name="The Broad Institute Genome Sequencing Center for Infectious Disease"/>
            <person name="Wu L."/>
            <person name="Ma J."/>
        </authorList>
    </citation>
    <scope>NUCLEOTIDE SEQUENCE [LARGE SCALE GENOMIC DNA]</scope>
    <source>
        <strain evidence="7 8">JCM 7356</strain>
    </source>
</reference>
<keyword evidence="3" id="KW-0804">Transcription</keyword>
<evidence type="ECO:0000256" key="3">
    <source>
        <dbReference type="ARBA" id="ARBA00023163"/>
    </source>
</evidence>
<evidence type="ECO:0000256" key="5">
    <source>
        <dbReference type="SAM" id="MobiDB-lite"/>
    </source>
</evidence>
<accession>A0ABN3E9A2</accession>
<name>A0ABN3E9A2_9ACTN</name>
<dbReference type="InterPro" id="IPR050109">
    <property type="entry name" value="HTH-type_TetR-like_transc_reg"/>
</dbReference>
<dbReference type="PRINTS" id="PR00455">
    <property type="entry name" value="HTHTETR"/>
</dbReference>
<dbReference type="SUPFAM" id="SSF48498">
    <property type="entry name" value="Tetracyclin repressor-like, C-terminal domain"/>
    <property type="match status" value="1"/>
</dbReference>
<dbReference type="PANTHER" id="PTHR30055:SF148">
    <property type="entry name" value="TETR-FAMILY TRANSCRIPTIONAL REGULATOR"/>
    <property type="match status" value="1"/>
</dbReference>
<comment type="caution">
    <text evidence="7">The sequence shown here is derived from an EMBL/GenBank/DDBJ whole genome shotgun (WGS) entry which is preliminary data.</text>
</comment>